<dbReference type="SMART" id="SM00347">
    <property type="entry name" value="HTH_MARR"/>
    <property type="match status" value="1"/>
</dbReference>
<dbReference type="Proteomes" id="UP001501638">
    <property type="component" value="Unassembled WGS sequence"/>
</dbReference>
<dbReference type="PANTHER" id="PTHR33164:SF103">
    <property type="entry name" value="REGULATORY PROTEIN MARR"/>
    <property type="match status" value="1"/>
</dbReference>
<dbReference type="PANTHER" id="PTHR33164">
    <property type="entry name" value="TRANSCRIPTIONAL REGULATOR, MARR FAMILY"/>
    <property type="match status" value="1"/>
</dbReference>
<evidence type="ECO:0000313" key="2">
    <source>
        <dbReference type="EMBL" id="GAA2433841.1"/>
    </source>
</evidence>
<evidence type="ECO:0000259" key="1">
    <source>
        <dbReference type="PROSITE" id="PS50995"/>
    </source>
</evidence>
<organism evidence="2 3">
    <name type="scientific">Streptomyces macrosporus</name>
    <dbReference type="NCBI Taxonomy" id="44032"/>
    <lineage>
        <taxon>Bacteria</taxon>
        <taxon>Bacillati</taxon>
        <taxon>Actinomycetota</taxon>
        <taxon>Actinomycetes</taxon>
        <taxon>Kitasatosporales</taxon>
        <taxon>Streptomycetaceae</taxon>
        <taxon>Streptomyces</taxon>
    </lineage>
</organism>
<gene>
    <name evidence="2" type="ORF">GCM10010405_16060</name>
</gene>
<protein>
    <submittedName>
        <fullName evidence="2">MarR family transcriptional regulator</fullName>
    </submittedName>
</protein>
<feature type="domain" description="HTH marR-type" evidence="1">
    <location>
        <begin position="15"/>
        <end position="147"/>
    </location>
</feature>
<comment type="caution">
    <text evidence="2">The sequence shown here is derived from an EMBL/GenBank/DDBJ whole genome shotgun (WGS) entry which is preliminary data.</text>
</comment>
<dbReference type="InterPro" id="IPR039422">
    <property type="entry name" value="MarR/SlyA-like"/>
</dbReference>
<dbReference type="InterPro" id="IPR036390">
    <property type="entry name" value="WH_DNA-bd_sf"/>
</dbReference>
<dbReference type="SUPFAM" id="SSF46785">
    <property type="entry name" value="Winged helix' DNA-binding domain"/>
    <property type="match status" value="1"/>
</dbReference>
<dbReference type="Pfam" id="PF12802">
    <property type="entry name" value="MarR_2"/>
    <property type="match status" value="1"/>
</dbReference>
<accession>A0ABN3JNX8</accession>
<proteinExistence type="predicted"/>
<sequence>MDVESEAFPCHFDEAARAASDVIELLEVLWERGRGTVPPAPVSAAQVRVLYVLDREEGINLRTLGEALGSTPSSVSRLCDRLQAVGLVERAPSPVSRREVELRLTGRGRAYLRELRDLREKSLRTIVAAMPPASREALAEGLRKFRSVADEAVPWCGRRAEGGVRSA</sequence>
<dbReference type="RefSeq" id="WP_425583567.1">
    <property type="nucleotide sequence ID" value="NZ_BAAASZ010000014.1"/>
</dbReference>
<evidence type="ECO:0000313" key="3">
    <source>
        <dbReference type="Proteomes" id="UP001501638"/>
    </source>
</evidence>
<name>A0ABN3JNX8_9ACTN</name>
<dbReference type="InterPro" id="IPR000835">
    <property type="entry name" value="HTH_MarR-typ"/>
</dbReference>
<dbReference type="Gene3D" id="1.10.10.10">
    <property type="entry name" value="Winged helix-like DNA-binding domain superfamily/Winged helix DNA-binding domain"/>
    <property type="match status" value="1"/>
</dbReference>
<dbReference type="PROSITE" id="PS50995">
    <property type="entry name" value="HTH_MARR_2"/>
    <property type="match status" value="1"/>
</dbReference>
<keyword evidence="3" id="KW-1185">Reference proteome</keyword>
<dbReference type="EMBL" id="BAAASZ010000014">
    <property type="protein sequence ID" value="GAA2433841.1"/>
    <property type="molecule type" value="Genomic_DNA"/>
</dbReference>
<reference evidence="2 3" key="1">
    <citation type="journal article" date="2019" name="Int. J. Syst. Evol. Microbiol.">
        <title>The Global Catalogue of Microorganisms (GCM) 10K type strain sequencing project: providing services to taxonomists for standard genome sequencing and annotation.</title>
        <authorList>
            <consortium name="The Broad Institute Genomics Platform"/>
            <consortium name="The Broad Institute Genome Sequencing Center for Infectious Disease"/>
            <person name="Wu L."/>
            <person name="Ma J."/>
        </authorList>
    </citation>
    <scope>NUCLEOTIDE SEQUENCE [LARGE SCALE GENOMIC DNA]</scope>
    <source>
        <strain evidence="2 3">JCM 6305</strain>
    </source>
</reference>
<dbReference type="InterPro" id="IPR036388">
    <property type="entry name" value="WH-like_DNA-bd_sf"/>
</dbReference>